<evidence type="ECO:0000313" key="5">
    <source>
        <dbReference type="Proteomes" id="UP000321927"/>
    </source>
</evidence>
<evidence type="ECO:0000256" key="1">
    <source>
        <dbReference type="SAM" id="Phobius"/>
    </source>
</evidence>
<dbReference type="RefSeq" id="WP_086502789.1">
    <property type="nucleotide sequence ID" value="NZ_MSSV01000020.1"/>
</dbReference>
<keyword evidence="1" id="KW-0472">Membrane</keyword>
<keyword evidence="1" id="KW-1133">Transmembrane helix</keyword>
<reference evidence="3 5" key="2">
    <citation type="submission" date="2019-08" db="EMBL/GenBank/DDBJ databases">
        <title>Genome of Algoriphagus ratkowskyi IC026.</title>
        <authorList>
            <person name="Bowman J.P."/>
        </authorList>
    </citation>
    <scope>NUCLEOTIDE SEQUENCE [LARGE SCALE GENOMIC DNA]</scope>
    <source>
        <strain evidence="3 5">IC026</strain>
    </source>
</reference>
<dbReference type="AlphaFoldDB" id="A0A2W7QU24"/>
<keyword evidence="1" id="KW-0812">Transmembrane</keyword>
<comment type="caution">
    <text evidence="2">The sequence shown here is derived from an EMBL/GenBank/DDBJ whole genome shotgun (WGS) entry which is preliminary data.</text>
</comment>
<gene>
    <name evidence="3" type="ORF">ESW18_17730</name>
    <name evidence="2" type="ORF">LV84_03537</name>
</gene>
<reference evidence="2 4" key="1">
    <citation type="submission" date="2018-06" db="EMBL/GenBank/DDBJ databases">
        <title>Genomic Encyclopedia of Archaeal and Bacterial Type Strains, Phase II (KMG-II): from individual species to whole genera.</title>
        <authorList>
            <person name="Goeker M."/>
        </authorList>
    </citation>
    <scope>NUCLEOTIDE SEQUENCE [LARGE SCALE GENOMIC DNA]</scope>
    <source>
        <strain evidence="2 4">DSM 22686</strain>
    </source>
</reference>
<proteinExistence type="predicted"/>
<accession>A0A2W7QU24</accession>
<organism evidence="2 4">
    <name type="scientific">Algoriphagus ratkowskyi</name>
    <dbReference type="NCBI Taxonomy" id="57028"/>
    <lineage>
        <taxon>Bacteria</taxon>
        <taxon>Pseudomonadati</taxon>
        <taxon>Bacteroidota</taxon>
        <taxon>Cytophagia</taxon>
        <taxon>Cytophagales</taxon>
        <taxon>Cyclobacteriaceae</taxon>
        <taxon>Algoriphagus</taxon>
    </lineage>
</organism>
<dbReference type="InterPro" id="IPR036465">
    <property type="entry name" value="vWFA_dom_sf"/>
</dbReference>
<dbReference type="Gene3D" id="3.40.50.410">
    <property type="entry name" value="von Willebrand factor, type A domain"/>
    <property type="match status" value="1"/>
</dbReference>
<sequence length="575" mass="65593">MGIKLYLNVLFLFLIVGLSAEAQVKERRIYILDGTKSMMGYNGAEDVWERVKSLLNQNITNIDEGKSDIILVVFADKIYEKVKGKQEILKFLKSFKPEYVTPTNITIGWKEIENLVDPSKFNFITFLTDGEHNDNSALDLPSVINDADRYLGENNAFACFVRLTPKAIDPKSSKILESAKNISFIDGIKFPSLIRPSISKLTVNLREPISFNQKLFFEKFNDLDFPENFSIGIDFINNSDSFKVNNPTVLLTKADGIIPIDLEFSGSISPVASTEIINSKIELRSLTPNVILISNEVEIEFINKPEKLAQITINPDFGILSNYPSFLFWSNKTDTVFQTVSVDWSEDAKLSNSSLNLNLKLDGLKDSEYGLVVDGYPQTSKEIEFLSSENAKEIGFFINERMQSGIMSGIIQVSKIDLDRTNVDEPLTFEIKLNTNFNPLKVTMFWVGVIILGFLLFWFLILRNQIYKKFHKASIQITDPYFKSFRVGGCRKMIFSSYPIKQNSLSTIFKGRLHNEVNPIWVTPLTFLPGKNKTDLIKVVRNQEFTLDPYSIFLKRYGEYNIKDKSRKIIKIKIS</sequence>
<evidence type="ECO:0000313" key="2">
    <source>
        <dbReference type="EMBL" id="PZX52128.1"/>
    </source>
</evidence>
<protein>
    <submittedName>
        <fullName evidence="3">VWA domain-containing protein</fullName>
    </submittedName>
</protein>
<keyword evidence="5" id="KW-1185">Reference proteome</keyword>
<name>A0A2W7QU24_9BACT</name>
<dbReference type="EMBL" id="VORV01000015">
    <property type="protein sequence ID" value="TXD76109.1"/>
    <property type="molecule type" value="Genomic_DNA"/>
</dbReference>
<evidence type="ECO:0000313" key="3">
    <source>
        <dbReference type="EMBL" id="TXD76109.1"/>
    </source>
</evidence>
<dbReference type="Proteomes" id="UP000321927">
    <property type="component" value="Unassembled WGS sequence"/>
</dbReference>
<dbReference type="Proteomes" id="UP000249115">
    <property type="component" value="Unassembled WGS sequence"/>
</dbReference>
<dbReference type="SUPFAM" id="SSF53300">
    <property type="entry name" value="vWA-like"/>
    <property type="match status" value="1"/>
</dbReference>
<dbReference type="OrthoDB" id="1453282at2"/>
<feature type="transmembrane region" description="Helical" evidence="1">
    <location>
        <begin position="443"/>
        <end position="462"/>
    </location>
</feature>
<evidence type="ECO:0000313" key="4">
    <source>
        <dbReference type="Proteomes" id="UP000249115"/>
    </source>
</evidence>
<dbReference type="EMBL" id="QKZU01000016">
    <property type="protein sequence ID" value="PZX52128.1"/>
    <property type="molecule type" value="Genomic_DNA"/>
</dbReference>